<protein>
    <submittedName>
        <fullName evidence="1">Uncharacterized protein</fullName>
    </submittedName>
</protein>
<gene>
    <name evidence="1" type="ORF">BWGOE8_31180</name>
</gene>
<dbReference type="AlphaFoldDB" id="A0A1E8B5S6"/>
<accession>A0A1E8B5S6</accession>
<proteinExistence type="predicted"/>
<evidence type="ECO:0000313" key="2">
    <source>
        <dbReference type="Proteomes" id="UP000175706"/>
    </source>
</evidence>
<comment type="caution">
    <text evidence="1">The sequence shown here is derived from an EMBL/GenBank/DDBJ whole genome shotgun (WGS) entry which is preliminary data.</text>
</comment>
<evidence type="ECO:0000313" key="1">
    <source>
        <dbReference type="EMBL" id="OFD77536.1"/>
    </source>
</evidence>
<organism evidence="1 2">
    <name type="scientific">Bacillus mycoides</name>
    <dbReference type="NCBI Taxonomy" id="1405"/>
    <lineage>
        <taxon>Bacteria</taxon>
        <taxon>Bacillati</taxon>
        <taxon>Bacillota</taxon>
        <taxon>Bacilli</taxon>
        <taxon>Bacillales</taxon>
        <taxon>Bacillaceae</taxon>
        <taxon>Bacillus</taxon>
        <taxon>Bacillus cereus group</taxon>
    </lineage>
</organism>
<dbReference type="Proteomes" id="UP000175706">
    <property type="component" value="Unassembled WGS sequence"/>
</dbReference>
<reference evidence="1 2" key="1">
    <citation type="submission" date="2016-05" db="EMBL/GenBank/DDBJ databases">
        <title>Bacillus thuringiensis and Bacillus weihenstephanensis as novel biocontrol agents of wilt causing Verticillium species.</title>
        <authorList>
            <person name="Hollensteiner J."/>
            <person name="Wemheuer F."/>
            <person name="Harting R."/>
            <person name="Kolarzyk A."/>
            <person name="Diaz-Valerio S."/>
            <person name="Poehlein A."/>
            <person name="Brzuszkiewicz E."/>
            <person name="Nesemann K."/>
            <person name="Braus-Stromeyer S."/>
            <person name="Braus G."/>
            <person name="Daniel R."/>
            <person name="Liesegang H."/>
        </authorList>
    </citation>
    <scope>NUCLEOTIDE SEQUENCE [LARGE SCALE GENOMIC DNA]</scope>
    <source>
        <strain evidence="1 2">GOE8</strain>
    </source>
</reference>
<name>A0A1E8B5S6_BACMY</name>
<sequence>MSIISDELYLFAQELQTFVSPTALQEIAKQVDFVQRLSKYHADELIVLCAWNSQEIASTSLTQYRPFMTKKPIYVSFEIEPKIRRRIPLQNLRFSGG</sequence>
<dbReference type="EMBL" id="LXLT01000041">
    <property type="protein sequence ID" value="OFD77536.1"/>
    <property type="molecule type" value="Genomic_DNA"/>
</dbReference>